<evidence type="ECO:0000259" key="8">
    <source>
        <dbReference type="PROSITE" id="PS50156"/>
    </source>
</evidence>
<reference evidence="9 10" key="2">
    <citation type="submission" date="2018-11" db="EMBL/GenBank/DDBJ databases">
        <authorList>
            <consortium name="Pathogen Informatics"/>
        </authorList>
    </citation>
    <scope>NUCLEOTIDE SEQUENCE [LARGE SCALE GENOMIC DNA]</scope>
</reference>
<dbReference type="OrthoDB" id="6510177at2759"/>
<keyword evidence="4 7" id="KW-1133">Transmembrane helix</keyword>
<evidence type="ECO:0000256" key="6">
    <source>
        <dbReference type="ARBA" id="ARBA00023180"/>
    </source>
</evidence>
<comment type="subcellular location">
    <subcellularLocation>
        <location evidence="1">Membrane</location>
        <topology evidence="1">Multi-pass membrane protein</topology>
    </subcellularLocation>
</comment>
<dbReference type="GO" id="GO:0006897">
    <property type="term" value="P:endocytosis"/>
    <property type="evidence" value="ECO:0007669"/>
    <property type="project" value="TreeGrafter"/>
</dbReference>
<reference evidence="11" key="1">
    <citation type="submission" date="2016-06" db="UniProtKB">
        <authorList>
            <consortium name="WormBaseParasite"/>
        </authorList>
    </citation>
    <scope>IDENTIFICATION</scope>
</reference>
<organism evidence="11">
    <name type="scientific">Soboliphyme baturini</name>
    <dbReference type="NCBI Taxonomy" id="241478"/>
    <lineage>
        <taxon>Eukaryota</taxon>
        <taxon>Metazoa</taxon>
        <taxon>Ecdysozoa</taxon>
        <taxon>Nematoda</taxon>
        <taxon>Enoplea</taxon>
        <taxon>Dorylaimia</taxon>
        <taxon>Dioctophymatida</taxon>
        <taxon>Dioctophymatoidea</taxon>
        <taxon>Soboliphymatidae</taxon>
        <taxon>Soboliphyme</taxon>
    </lineage>
</organism>
<feature type="transmembrane region" description="Helical" evidence="7">
    <location>
        <begin position="77"/>
        <end position="98"/>
    </location>
</feature>
<evidence type="ECO:0000256" key="1">
    <source>
        <dbReference type="ARBA" id="ARBA00004141"/>
    </source>
</evidence>
<feature type="transmembrane region" description="Helical" evidence="7">
    <location>
        <begin position="459"/>
        <end position="482"/>
    </location>
</feature>
<dbReference type="Pfam" id="PF02460">
    <property type="entry name" value="Patched"/>
    <property type="match status" value="1"/>
</dbReference>
<dbReference type="PANTHER" id="PTHR10796">
    <property type="entry name" value="PATCHED-RELATED"/>
    <property type="match status" value="1"/>
</dbReference>
<keyword evidence="3 7" id="KW-0812">Transmembrane</keyword>
<evidence type="ECO:0000256" key="3">
    <source>
        <dbReference type="ARBA" id="ARBA00022692"/>
    </source>
</evidence>
<feature type="transmembrane region" description="Helical" evidence="7">
    <location>
        <begin position="489"/>
        <end position="511"/>
    </location>
</feature>
<dbReference type="GO" id="GO:0005886">
    <property type="term" value="C:plasma membrane"/>
    <property type="evidence" value="ECO:0007669"/>
    <property type="project" value="TreeGrafter"/>
</dbReference>
<evidence type="ECO:0000313" key="11">
    <source>
        <dbReference type="WBParaSite" id="SBAD_0001122101-mRNA-1"/>
    </source>
</evidence>
<comment type="similarity">
    <text evidence="2">Belongs to the patched family.</text>
</comment>
<evidence type="ECO:0000313" key="9">
    <source>
        <dbReference type="EMBL" id="VDP35043.1"/>
    </source>
</evidence>
<evidence type="ECO:0000313" key="10">
    <source>
        <dbReference type="Proteomes" id="UP000270296"/>
    </source>
</evidence>
<feature type="transmembrane region" description="Helical" evidence="7">
    <location>
        <begin position="531"/>
        <end position="549"/>
    </location>
</feature>
<dbReference type="Gene3D" id="1.20.1640.10">
    <property type="entry name" value="Multidrug efflux transporter AcrB transmembrane domain"/>
    <property type="match status" value="2"/>
</dbReference>
<name>A0A183J4P7_9BILA</name>
<dbReference type="InterPro" id="IPR051697">
    <property type="entry name" value="Patched_domain-protein"/>
</dbReference>
<gene>
    <name evidence="9" type="ORF">SBAD_LOCUS10844</name>
</gene>
<dbReference type="PROSITE" id="PS50156">
    <property type="entry name" value="SSD"/>
    <property type="match status" value="1"/>
</dbReference>
<protein>
    <submittedName>
        <fullName evidence="11">SSD domain-containing protein</fullName>
    </submittedName>
</protein>
<dbReference type="AlphaFoldDB" id="A0A183J4P7"/>
<dbReference type="EMBL" id="UZAM01014655">
    <property type="protein sequence ID" value="VDP35043.1"/>
    <property type="molecule type" value="Genomic_DNA"/>
</dbReference>
<feature type="transmembrane region" description="Helical" evidence="7">
    <location>
        <begin position="176"/>
        <end position="204"/>
    </location>
</feature>
<feature type="transmembrane region" description="Helical" evidence="7">
    <location>
        <begin position="46"/>
        <end position="65"/>
    </location>
</feature>
<dbReference type="PANTHER" id="PTHR10796:SF187">
    <property type="entry name" value="SSD DOMAIN-CONTAINING PROTEIN"/>
    <property type="match status" value="1"/>
</dbReference>
<evidence type="ECO:0000256" key="7">
    <source>
        <dbReference type="SAM" id="Phobius"/>
    </source>
</evidence>
<dbReference type="Proteomes" id="UP000270296">
    <property type="component" value="Unassembled WGS sequence"/>
</dbReference>
<keyword evidence="6" id="KW-0325">Glycoprotein</keyword>
<dbReference type="InterPro" id="IPR000731">
    <property type="entry name" value="SSD"/>
</dbReference>
<keyword evidence="10" id="KW-1185">Reference proteome</keyword>
<feature type="transmembrane region" description="Helical" evidence="7">
    <location>
        <begin position="110"/>
        <end position="130"/>
    </location>
</feature>
<evidence type="ECO:0000256" key="2">
    <source>
        <dbReference type="ARBA" id="ARBA00005585"/>
    </source>
</evidence>
<evidence type="ECO:0000256" key="5">
    <source>
        <dbReference type="ARBA" id="ARBA00023136"/>
    </source>
</evidence>
<feature type="domain" description="SSD" evidence="8">
    <location>
        <begin position="45"/>
        <end position="204"/>
    </location>
</feature>
<evidence type="ECO:0000256" key="4">
    <source>
        <dbReference type="ARBA" id="ARBA00022989"/>
    </source>
</evidence>
<dbReference type="InterPro" id="IPR003392">
    <property type="entry name" value="PTHD_SSD"/>
</dbReference>
<feature type="transmembrane region" description="Helical" evidence="7">
    <location>
        <begin position="244"/>
        <end position="262"/>
    </location>
</feature>
<dbReference type="GO" id="GO:0030659">
    <property type="term" value="C:cytoplasmic vesicle membrane"/>
    <property type="evidence" value="ECO:0007669"/>
    <property type="project" value="TreeGrafter"/>
</dbReference>
<feature type="transmembrane region" description="Helical" evidence="7">
    <location>
        <begin position="561"/>
        <end position="583"/>
    </location>
</feature>
<dbReference type="GO" id="GO:0018996">
    <property type="term" value="P:molting cycle, collagen and cuticulin-based cuticle"/>
    <property type="evidence" value="ECO:0007669"/>
    <property type="project" value="TreeGrafter"/>
</dbReference>
<dbReference type="WBParaSite" id="SBAD_0001122101-mRNA-1">
    <property type="protein sequence ID" value="SBAD_0001122101-mRNA-1"/>
    <property type="gene ID" value="SBAD_0001122101"/>
</dbReference>
<accession>A0A183J4P7</accession>
<keyword evidence="5 7" id="KW-0472">Membrane</keyword>
<sequence>MNYEIDMFCDEVESYVANISRSTPGVKFYQLSDRFMEKEVIKSSTALVPLIGLLLFFMFTFSILSNSSRKPLKNKPLEGAAACLSSTMAILSSIGLLLHCNVTFNGTVYAVPFITMAIGICDSFLTIQAWKLTDPWLPAKTRLSKALSESGTAITVTSLTDIALFAIGLLSETPAIKVFSIFATVAMTFDYLYQITFFVAVIFINGKRETEKRPCLQPTKATFAISDFLRDVYAPFLCRRSTKIVGMLVYVIYLFASFWFTSRIKVHFTPTKLVSEDSPLVSYAKMFDHYQVYSRELQIFVLSPPDFHFVRALETTKYSGGEKTTNLWLRNYMDFMQLYGWQSDEFYEHVTEFLDVLQSKHYTVQLRLTDDDEKRVEKFYFTTNFHTSVGIEEWSDILKLCRKICNQYAELDAVVDIGYQAMVTDQLASIVPNTLQTVSTAFICLMVMSACVIPRPSSIFLVGLMLFSMDLGVIGFLCLWNVDLDPVSIINIVISLDFAVEYAVHICHFYYKSPSTDPREKLRHSLGTVGWPVMQGGLTTILGVLPFSFTKLYVSQAFMKTCLLVVCTGSFHAFLVVPILLLINSGRSPLNLRSLKNISTSE</sequence>
<proteinExistence type="inferred from homology"/>
<dbReference type="SUPFAM" id="SSF82866">
    <property type="entry name" value="Multidrug efflux transporter AcrB transmembrane domain"/>
    <property type="match status" value="2"/>
</dbReference>